<feature type="transmembrane region" description="Helical" evidence="1">
    <location>
        <begin position="28"/>
        <end position="47"/>
    </location>
</feature>
<keyword evidence="1" id="KW-0812">Transmembrane</keyword>
<keyword evidence="3" id="KW-1185">Reference proteome</keyword>
<dbReference type="Proteomes" id="UP000548476">
    <property type="component" value="Unassembled WGS sequence"/>
</dbReference>
<evidence type="ECO:0000313" key="3">
    <source>
        <dbReference type="Proteomes" id="UP000548476"/>
    </source>
</evidence>
<feature type="transmembrane region" description="Helical" evidence="1">
    <location>
        <begin position="195"/>
        <end position="213"/>
    </location>
</feature>
<dbReference type="RefSeq" id="WP_184786862.1">
    <property type="nucleotide sequence ID" value="NZ_BONT01000013.1"/>
</dbReference>
<accession>A0A841F9W8</accession>
<dbReference type="EMBL" id="JACHGT010000003">
    <property type="protein sequence ID" value="MBB6034021.1"/>
    <property type="molecule type" value="Genomic_DNA"/>
</dbReference>
<protein>
    <submittedName>
        <fullName evidence="2">Uncharacterized protein</fullName>
    </submittedName>
</protein>
<name>A0A841F9W8_9ACTN</name>
<sequence length="396" mass="42194">MLIIVFLLSTGLAAGAIALEYVTLDASFVWLWLPAILVAVGSAAIGIPRIGGRGNYEPSEKAVAAALAADGGALARITSVNRTDVEINEATLCNITLVVAPEDRDAYKTRAQLFVGPKETSDYQPGLVKLVARPDEERPEAFIVRRPDREWRKRIKEEGEDVPEEAPLWLPGKDGKPIGRQPLLGKGKRRRPLRVVLYALALAIGVAAPVGVFRDDFRVGAEGVLGDIDPDDYARNWRQDAAVDALTEKAGADKVAQLMFEKGKVTAVAPSEPGATILNIYTYEKGEATRSDEPLQATPEQTLAALFDAGEVDYRKIPELVDKAMEATGITAPTELQVSVTRAIVGDSPAGAIEIVVSLTDDTDQGMYTTDVNGGFLTMSGGKPGSAASAFVPPAT</sequence>
<keyword evidence="1" id="KW-0472">Membrane</keyword>
<comment type="caution">
    <text evidence="2">The sequence shown here is derived from an EMBL/GenBank/DDBJ whole genome shotgun (WGS) entry which is preliminary data.</text>
</comment>
<proteinExistence type="predicted"/>
<evidence type="ECO:0000256" key="1">
    <source>
        <dbReference type="SAM" id="Phobius"/>
    </source>
</evidence>
<dbReference type="AlphaFoldDB" id="A0A841F9W8"/>
<gene>
    <name evidence="2" type="ORF">HNR73_001871</name>
</gene>
<keyword evidence="1" id="KW-1133">Transmembrane helix</keyword>
<reference evidence="2 3" key="1">
    <citation type="submission" date="2020-08" db="EMBL/GenBank/DDBJ databases">
        <title>Genomic Encyclopedia of Type Strains, Phase IV (KMG-IV): sequencing the most valuable type-strain genomes for metagenomic binning, comparative biology and taxonomic classification.</title>
        <authorList>
            <person name="Goeker M."/>
        </authorList>
    </citation>
    <scope>NUCLEOTIDE SEQUENCE [LARGE SCALE GENOMIC DNA]</scope>
    <source>
        <strain evidence="2 3">YIM 65646</strain>
    </source>
</reference>
<organism evidence="2 3">
    <name type="scientific">Phytomonospora endophytica</name>
    <dbReference type="NCBI Taxonomy" id="714109"/>
    <lineage>
        <taxon>Bacteria</taxon>
        <taxon>Bacillati</taxon>
        <taxon>Actinomycetota</taxon>
        <taxon>Actinomycetes</taxon>
        <taxon>Micromonosporales</taxon>
        <taxon>Micromonosporaceae</taxon>
        <taxon>Phytomonospora</taxon>
    </lineage>
</organism>
<evidence type="ECO:0000313" key="2">
    <source>
        <dbReference type="EMBL" id="MBB6034021.1"/>
    </source>
</evidence>